<dbReference type="AlphaFoldDB" id="A0A448X2X1"/>
<dbReference type="Proteomes" id="UP000784294">
    <property type="component" value="Unassembled WGS sequence"/>
</dbReference>
<keyword evidence="2" id="KW-1185">Reference proteome</keyword>
<organism evidence="1 2">
    <name type="scientific">Protopolystoma xenopodis</name>
    <dbReference type="NCBI Taxonomy" id="117903"/>
    <lineage>
        <taxon>Eukaryota</taxon>
        <taxon>Metazoa</taxon>
        <taxon>Spiralia</taxon>
        <taxon>Lophotrochozoa</taxon>
        <taxon>Platyhelminthes</taxon>
        <taxon>Monogenea</taxon>
        <taxon>Polyopisthocotylea</taxon>
        <taxon>Polystomatidea</taxon>
        <taxon>Polystomatidae</taxon>
        <taxon>Protopolystoma</taxon>
    </lineage>
</organism>
<proteinExistence type="predicted"/>
<feature type="non-terminal residue" evidence="1">
    <location>
        <position position="37"/>
    </location>
</feature>
<evidence type="ECO:0000313" key="2">
    <source>
        <dbReference type="Proteomes" id="UP000784294"/>
    </source>
</evidence>
<name>A0A448X2X1_9PLAT</name>
<comment type="caution">
    <text evidence="1">The sequence shown here is derived from an EMBL/GenBank/DDBJ whole genome shotgun (WGS) entry which is preliminary data.</text>
</comment>
<accession>A0A448X2X1</accession>
<evidence type="ECO:0000313" key="1">
    <source>
        <dbReference type="EMBL" id="VEL26667.1"/>
    </source>
</evidence>
<protein>
    <submittedName>
        <fullName evidence="1">Uncharacterized protein</fullName>
    </submittedName>
</protein>
<dbReference type="EMBL" id="CAAALY010081838">
    <property type="protein sequence ID" value="VEL26667.1"/>
    <property type="molecule type" value="Genomic_DNA"/>
</dbReference>
<gene>
    <name evidence="1" type="ORF">PXEA_LOCUS20107</name>
</gene>
<reference evidence="1" key="1">
    <citation type="submission" date="2018-11" db="EMBL/GenBank/DDBJ databases">
        <authorList>
            <consortium name="Pathogen Informatics"/>
        </authorList>
    </citation>
    <scope>NUCLEOTIDE SEQUENCE</scope>
</reference>
<sequence length="37" mass="4356">MVFVVNDTRIDYQAMAKAQERERSQIAACHWLKLTMT</sequence>